<name>A0A2I0VRF9_9ASPA</name>
<sequence>MIGSLTSPSTQQALRKAVVEEPPSQQPGDEELSNLSSPDLMNSSDSDQSLLKWLRINILPIFGTINQIRNLQILQQICNAQSEDQRNFSSTSPLKHKAKNRRNYHTVHTKPKVEPKGFVINKSAMHKALDR</sequence>
<gene>
    <name evidence="2" type="ORF">MA16_Dca009077</name>
</gene>
<reference evidence="2 3" key="2">
    <citation type="journal article" date="2017" name="Nature">
        <title>The Apostasia genome and the evolution of orchids.</title>
        <authorList>
            <person name="Zhang G.Q."/>
            <person name="Liu K.W."/>
            <person name="Li Z."/>
            <person name="Lohaus R."/>
            <person name="Hsiao Y.Y."/>
            <person name="Niu S.C."/>
            <person name="Wang J.Y."/>
            <person name="Lin Y.C."/>
            <person name="Xu Q."/>
            <person name="Chen L.J."/>
            <person name="Yoshida K."/>
            <person name="Fujiwara S."/>
            <person name="Wang Z.W."/>
            <person name="Zhang Y.Q."/>
            <person name="Mitsuda N."/>
            <person name="Wang M."/>
            <person name="Liu G.H."/>
            <person name="Pecoraro L."/>
            <person name="Huang H.X."/>
            <person name="Xiao X.J."/>
            <person name="Lin M."/>
            <person name="Wu X.Y."/>
            <person name="Wu W.L."/>
            <person name="Chen Y.Y."/>
            <person name="Chang S.B."/>
            <person name="Sakamoto S."/>
            <person name="Ohme-Takagi M."/>
            <person name="Yagi M."/>
            <person name="Zeng S.J."/>
            <person name="Shen C.Y."/>
            <person name="Yeh C.M."/>
            <person name="Luo Y.B."/>
            <person name="Tsai W.C."/>
            <person name="Van de Peer Y."/>
            <person name="Liu Z.J."/>
        </authorList>
    </citation>
    <scope>NUCLEOTIDE SEQUENCE [LARGE SCALE GENOMIC DNA]</scope>
    <source>
        <tissue evidence="2">The whole plant</tissue>
    </source>
</reference>
<evidence type="ECO:0000256" key="1">
    <source>
        <dbReference type="SAM" id="MobiDB-lite"/>
    </source>
</evidence>
<reference evidence="2 3" key="1">
    <citation type="journal article" date="2016" name="Sci. Rep.">
        <title>The Dendrobium catenatum Lindl. genome sequence provides insights into polysaccharide synthase, floral development and adaptive evolution.</title>
        <authorList>
            <person name="Zhang G.Q."/>
            <person name="Xu Q."/>
            <person name="Bian C."/>
            <person name="Tsai W.C."/>
            <person name="Yeh C.M."/>
            <person name="Liu K.W."/>
            <person name="Yoshida K."/>
            <person name="Zhang L.S."/>
            <person name="Chang S.B."/>
            <person name="Chen F."/>
            <person name="Shi Y."/>
            <person name="Su Y.Y."/>
            <person name="Zhang Y.Q."/>
            <person name="Chen L.J."/>
            <person name="Yin Y."/>
            <person name="Lin M."/>
            <person name="Huang H."/>
            <person name="Deng H."/>
            <person name="Wang Z.W."/>
            <person name="Zhu S.L."/>
            <person name="Zhao X."/>
            <person name="Deng C."/>
            <person name="Niu S.C."/>
            <person name="Huang J."/>
            <person name="Wang M."/>
            <person name="Liu G.H."/>
            <person name="Yang H.J."/>
            <person name="Xiao X.J."/>
            <person name="Hsiao Y.Y."/>
            <person name="Wu W.L."/>
            <person name="Chen Y.Y."/>
            <person name="Mitsuda N."/>
            <person name="Ohme-Takagi M."/>
            <person name="Luo Y.B."/>
            <person name="Van de Peer Y."/>
            <person name="Liu Z.J."/>
        </authorList>
    </citation>
    <scope>NUCLEOTIDE SEQUENCE [LARGE SCALE GENOMIC DNA]</scope>
    <source>
        <tissue evidence="2">The whole plant</tissue>
    </source>
</reference>
<feature type="region of interest" description="Disordered" evidence="1">
    <location>
        <begin position="1"/>
        <end position="45"/>
    </location>
</feature>
<feature type="compositionally biased region" description="Basic residues" evidence="1">
    <location>
        <begin position="94"/>
        <end position="104"/>
    </location>
</feature>
<proteinExistence type="predicted"/>
<feature type="compositionally biased region" description="Polar residues" evidence="1">
    <location>
        <begin position="33"/>
        <end position="45"/>
    </location>
</feature>
<accession>A0A2I0VRF9</accession>
<dbReference type="Proteomes" id="UP000233837">
    <property type="component" value="Unassembled WGS sequence"/>
</dbReference>
<protein>
    <submittedName>
        <fullName evidence="2">Uncharacterized protein</fullName>
    </submittedName>
</protein>
<evidence type="ECO:0000313" key="3">
    <source>
        <dbReference type="Proteomes" id="UP000233837"/>
    </source>
</evidence>
<dbReference type="AlphaFoldDB" id="A0A2I0VRF9"/>
<feature type="region of interest" description="Disordered" evidence="1">
    <location>
        <begin position="82"/>
        <end position="104"/>
    </location>
</feature>
<organism evidence="2 3">
    <name type="scientific">Dendrobium catenatum</name>
    <dbReference type="NCBI Taxonomy" id="906689"/>
    <lineage>
        <taxon>Eukaryota</taxon>
        <taxon>Viridiplantae</taxon>
        <taxon>Streptophyta</taxon>
        <taxon>Embryophyta</taxon>
        <taxon>Tracheophyta</taxon>
        <taxon>Spermatophyta</taxon>
        <taxon>Magnoliopsida</taxon>
        <taxon>Liliopsida</taxon>
        <taxon>Asparagales</taxon>
        <taxon>Orchidaceae</taxon>
        <taxon>Epidendroideae</taxon>
        <taxon>Malaxideae</taxon>
        <taxon>Dendrobiinae</taxon>
        <taxon>Dendrobium</taxon>
    </lineage>
</organism>
<dbReference type="EMBL" id="KZ503303">
    <property type="protein sequence ID" value="PKU66002.1"/>
    <property type="molecule type" value="Genomic_DNA"/>
</dbReference>
<keyword evidence="3" id="KW-1185">Reference proteome</keyword>
<feature type="compositionally biased region" description="Polar residues" evidence="1">
    <location>
        <begin position="1"/>
        <end position="13"/>
    </location>
</feature>
<feature type="compositionally biased region" description="Polar residues" evidence="1">
    <location>
        <begin position="82"/>
        <end position="93"/>
    </location>
</feature>
<evidence type="ECO:0000313" key="2">
    <source>
        <dbReference type="EMBL" id="PKU66002.1"/>
    </source>
</evidence>